<dbReference type="RefSeq" id="WP_075409633.1">
    <property type="nucleotide sequence ID" value="NZ_JAPWCK010000002.1"/>
</dbReference>
<evidence type="ECO:0000313" key="3">
    <source>
        <dbReference type="Proteomes" id="UP000186781"/>
    </source>
</evidence>
<name>A0ABX3F287_ACTNA</name>
<feature type="region of interest" description="Disordered" evidence="1">
    <location>
        <begin position="1"/>
        <end position="24"/>
    </location>
</feature>
<feature type="compositionally biased region" description="Acidic residues" evidence="1">
    <location>
        <begin position="11"/>
        <end position="24"/>
    </location>
</feature>
<dbReference type="EMBL" id="MSKX01000007">
    <property type="protein sequence ID" value="OLO85487.1"/>
    <property type="molecule type" value="Genomic_DNA"/>
</dbReference>
<dbReference type="Proteomes" id="UP000186781">
    <property type="component" value="Unassembled WGS sequence"/>
</dbReference>
<comment type="caution">
    <text evidence="2">The sequence shown here is derived from an EMBL/GenBank/DDBJ whole genome shotgun (WGS) entry which is preliminary data.</text>
</comment>
<organism evidence="2 3">
    <name type="scientific">Actinomyces naeslundii</name>
    <dbReference type="NCBI Taxonomy" id="1655"/>
    <lineage>
        <taxon>Bacteria</taxon>
        <taxon>Bacillati</taxon>
        <taxon>Actinomycetota</taxon>
        <taxon>Actinomycetes</taxon>
        <taxon>Actinomycetales</taxon>
        <taxon>Actinomycetaceae</taxon>
        <taxon>Actinomyces</taxon>
    </lineage>
</organism>
<gene>
    <name evidence="2" type="ORF">BKH13_01985</name>
</gene>
<evidence type="ECO:0000313" key="2">
    <source>
        <dbReference type="EMBL" id="OLO85487.1"/>
    </source>
</evidence>
<accession>A0ABX3F287</accession>
<proteinExistence type="predicted"/>
<evidence type="ECO:0000256" key="1">
    <source>
        <dbReference type="SAM" id="MobiDB-lite"/>
    </source>
</evidence>
<reference evidence="2 3" key="1">
    <citation type="submission" date="2016-12" db="EMBL/GenBank/DDBJ databases">
        <title>Genomic comparison of strains in the 'Actinomyces naeslundii' group.</title>
        <authorList>
            <person name="Mughal S.R."/>
            <person name="Do T."/>
            <person name="Gilbert S.C."/>
            <person name="Witherden E.A."/>
            <person name="Didelot X."/>
            <person name="Beighton D."/>
        </authorList>
    </citation>
    <scope>NUCLEOTIDE SEQUENCE [LARGE SCALE GENOMIC DNA]</scope>
    <source>
        <strain evidence="2 3">WE6B-3</strain>
    </source>
</reference>
<keyword evidence="3" id="KW-1185">Reference proteome</keyword>
<sequence length="67" mass="7095">MRQAEAGALDVIEEGEAGSQDVDVDPEQLCSLEVAARLGERAGEFVDGDEPLGGFAYNVDLDVRPDS</sequence>
<protein>
    <submittedName>
        <fullName evidence="2">Uncharacterized protein</fullName>
    </submittedName>
</protein>